<dbReference type="InterPro" id="IPR032705">
    <property type="entry name" value="ORC4_C"/>
</dbReference>
<evidence type="ECO:0000313" key="12">
    <source>
        <dbReference type="Proteomes" id="UP000235965"/>
    </source>
</evidence>
<dbReference type="Proteomes" id="UP000235965">
    <property type="component" value="Unassembled WGS sequence"/>
</dbReference>
<dbReference type="GO" id="GO:0003688">
    <property type="term" value="F:DNA replication origin binding"/>
    <property type="evidence" value="ECO:0007669"/>
    <property type="project" value="TreeGrafter"/>
</dbReference>
<evidence type="ECO:0000256" key="8">
    <source>
        <dbReference type="ARBA" id="ARBA00023242"/>
    </source>
</evidence>
<accession>A0A2J7RMH7</accession>
<evidence type="ECO:0000256" key="3">
    <source>
        <dbReference type="ARBA" id="ARBA00019083"/>
    </source>
</evidence>
<comment type="subcellular location">
    <subcellularLocation>
        <location evidence="1">Nucleus</location>
    </subcellularLocation>
</comment>
<proteinExistence type="inferred from homology"/>
<dbReference type="InterPro" id="IPR027417">
    <property type="entry name" value="P-loop_NTPase"/>
</dbReference>
<dbReference type="Pfam" id="PF14629">
    <property type="entry name" value="ORC4_C"/>
    <property type="match status" value="1"/>
</dbReference>
<dbReference type="FunCoup" id="A0A2J7RMH7">
    <property type="interactions" value="2098"/>
</dbReference>
<protein>
    <recommendedName>
        <fullName evidence="3">Origin recognition complex subunit 4</fullName>
    </recommendedName>
</protein>
<dbReference type="FunFam" id="3.40.50.300:FF:000649">
    <property type="entry name" value="Origin recognition complex subunit 4"/>
    <property type="match status" value="1"/>
</dbReference>
<dbReference type="CDD" id="cd00009">
    <property type="entry name" value="AAA"/>
    <property type="match status" value="1"/>
</dbReference>
<reference evidence="11 12" key="1">
    <citation type="submission" date="2017-12" db="EMBL/GenBank/DDBJ databases">
        <title>Hemimetabolous genomes reveal molecular basis of termite eusociality.</title>
        <authorList>
            <person name="Harrison M.C."/>
            <person name="Jongepier E."/>
            <person name="Robertson H.M."/>
            <person name="Arning N."/>
            <person name="Bitard-Feildel T."/>
            <person name="Chao H."/>
            <person name="Childers C.P."/>
            <person name="Dinh H."/>
            <person name="Doddapaneni H."/>
            <person name="Dugan S."/>
            <person name="Gowin J."/>
            <person name="Greiner C."/>
            <person name="Han Y."/>
            <person name="Hu H."/>
            <person name="Hughes D.S.T."/>
            <person name="Huylmans A.-K."/>
            <person name="Kemena C."/>
            <person name="Kremer L.P.M."/>
            <person name="Lee S.L."/>
            <person name="Lopez-Ezquerra A."/>
            <person name="Mallet L."/>
            <person name="Monroy-Kuhn J.M."/>
            <person name="Moser A."/>
            <person name="Murali S.C."/>
            <person name="Muzny D.M."/>
            <person name="Otani S."/>
            <person name="Piulachs M.-D."/>
            <person name="Poelchau M."/>
            <person name="Qu J."/>
            <person name="Schaub F."/>
            <person name="Wada-Katsumata A."/>
            <person name="Worley K.C."/>
            <person name="Xie Q."/>
            <person name="Ylla G."/>
            <person name="Poulsen M."/>
            <person name="Gibbs R.A."/>
            <person name="Schal C."/>
            <person name="Richards S."/>
            <person name="Belles X."/>
            <person name="Korb J."/>
            <person name="Bornberg-Bauer E."/>
        </authorList>
    </citation>
    <scope>NUCLEOTIDE SEQUENCE [LARGE SCALE GENOMIC DNA]</scope>
    <source>
        <tissue evidence="11">Whole body</tissue>
    </source>
</reference>
<dbReference type="InterPro" id="IPR016527">
    <property type="entry name" value="ORC4"/>
</dbReference>
<gene>
    <name evidence="11" type="ORF">B7P43_G12226</name>
</gene>
<dbReference type="PANTHER" id="PTHR12087:SF0">
    <property type="entry name" value="ORIGIN RECOGNITION COMPLEX SUBUNIT 4"/>
    <property type="match status" value="1"/>
</dbReference>
<comment type="subunit">
    <text evidence="9">Component of ORC, a complex composed of at least 6 subunits: ORC1, ORC2, ORC3, ORC4, ORC5 and ORC6. ORC is regulated in a cell-cycle dependent manner. It is sequentially assembled at the exit from anaphase of mitosis and disassembled as cells enter S phase. Interacts with DBF4. Interacts with POLQ.</text>
</comment>
<evidence type="ECO:0000313" key="11">
    <source>
        <dbReference type="EMBL" id="PNF42028.1"/>
    </source>
</evidence>
<sequence length="329" mass="36979">MGRLLSVEDGLVLCRSTIKKKLLLPESVFRGHEKEKIHLSELLRRTVEMGESNSALLIGPRGCGKTTLLNSVLSELKNGKSFHKQALVVELNGLMHTDDRLALKDATRQMQLETTVGNKVFGSFAENLTYLLQCLRSGNKDTCKSIIFILDEFDLFCTHHNQTLLYNLFNVAQSAQAVICVVGLTCRLDVMELLEKRVKSRFSHRQIFLFPGSGQKEESNFETRMTLLKSLLLLSEDDIPVAGSVFVHCWNSQVENLCMEEAVQNVMRTILNLDNSERTLRSFLVVVVSRLSHAHASLTAEDFLEVHKSWTRDAKVAMIGGLSVLELCL</sequence>
<keyword evidence="5" id="KW-0547">Nucleotide-binding</keyword>
<keyword evidence="12" id="KW-1185">Reference proteome</keyword>
<keyword evidence="4" id="KW-0235">DNA replication</keyword>
<dbReference type="EMBL" id="NEVH01002555">
    <property type="protein sequence ID" value="PNF42028.1"/>
    <property type="molecule type" value="Genomic_DNA"/>
</dbReference>
<dbReference type="Gene3D" id="3.40.50.300">
    <property type="entry name" value="P-loop containing nucleotide triphosphate hydrolases"/>
    <property type="match status" value="1"/>
</dbReference>
<evidence type="ECO:0000256" key="6">
    <source>
        <dbReference type="ARBA" id="ARBA00022840"/>
    </source>
</evidence>
<dbReference type="InterPro" id="IPR003959">
    <property type="entry name" value="ATPase_AAA_core"/>
</dbReference>
<dbReference type="GO" id="GO:0005737">
    <property type="term" value="C:cytoplasm"/>
    <property type="evidence" value="ECO:0007669"/>
    <property type="project" value="UniProtKB-ARBA"/>
</dbReference>
<dbReference type="PANTHER" id="PTHR12087">
    <property type="entry name" value="ORIGIN RECOGNITION COMPLEX SUBUNIT 4"/>
    <property type="match status" value="1"/>
</dbReference>
<dbReference type="GO" id="GO:0005664">
    <property type="term" value="C:nuclear origin of replication recognition complex"/>
    <property type="evidence" value="ECO:0007669"/>
    <property type="project" value="TreeGrafter"/>
</dbReference>
<organism evidence="11 12">
    <name type="scientific">Cryptotermes secundus</name>
    <dbReference type="NCBI Taxonomy" id="105785"/>
    <lineage>
        <taxon>Eukaryota</taxon>
        <taxon>Metazoa</taxon>
        <taxon>Ecdysozoa</taxon>
        <taxon>Arthropoda</taxon>
        <taxon>Hexapoda</taxon>
        <taxon>Insecta</taxon>
        <taxon>Pterygota</taxon>
        <taxon>Neoptera</taxon>
        <taxon>Polyneoptera</taxon>
        <taxon>Dictyoptera</taxon>
        <taxon>Blattodea</taxon>
        <taxon>Blattoidea</taxon>
        <taxon>Termitoidae</taxon>
        <taxon>Kalotermitidae</taxon>
        <taxon>Cryptotermitinae</taxon>
        <taxon>Cryptotermes</taxon>
    </lineage>
</organism>
<evidence type="ECO:0000256" key="4">
    <source>
        <dbReference type="ARBA" id="ARBA00022705"/>
    </source>
</evidence>
<evidence type="ECO:0000256" key="2">
    <source>
        <dbReference type="ARBA" id="ARBA00005334"/>
    </source>
</evidence>
<comment type="similarity">
    <text evidence="2">Belongs to the ORC4 family.</text>
</comment>
<dbReference type="SUPFAM" id="SSF52540">
    <property type="entry name" value="P-loop containing nucleoside triphosphate hydrolases"/>
    <property type="match status" value="1"/>
</dbReference>
<evidence type="ECO:0000259" key="10">
    <source>
        <dbReference type="SMART" id="SM00382"/>
    </source>
</evidence>
<dbReference type="PIRSF" id="PIRSF007858">
    <property type="entry name" value="ORC4"/>
    <property type="match status" value="1"/>
</dbReference>
<keyword evidence="8" id="KW-0539">Nucleus</keyword>
<dbReference type="GO" id="GO:0016887">
    <property type="term" value="F:ATP hydrolysis activity"/>
    <property type="evidence" value="ECO:0007669"/>
    <property type="project" value="InterPro"/>
</dbReference>
<dbReference type="SMART" id="SM00382">
    <property type="entry name" value="AAA"/>
    <property type="match status" value="1"/>
</dbReference>
<dbReference type="STRING" id="105785.A0A2J7RMH7"/>
<keyword evidence="7" id="KW-0238">DNA-binding</keyword>
<keyword evidence="6" id="KW-0067">ATP-binding</keyword>
<comment type="caution">
    <text evidence="11">The sequence shown here is derived from an EMBL/GenBank/DDBJ whole genome shotgun (WGS) entry which is preliminary data.</text>
</comment>
<evidence type="ECO:0000256" key="7">
    <source>
        <dbReference type="ARBA" id="ARBA00023125"/>
    </source>
</evidence>
<name>A0A2J7RMH7_9NEOP</name>
<dbReference type="AlphaFoldDB" id="A0A2J7RMH7"/>
<dbReference type="GO" id="GO:0005524">
    <property type="term" value="F:ATP binding"/>
    <property type="evidence" value="ECO:0007669"/>
    <property type="project" value="UniProtKB-KW"/>
</dbReference>
<feature type="domain" description="AAA+ ATPase" evidence="10">
    <location>
        <begin position="51"/>
        <end position="212"/>
    </location>
</feature>
<dbReference type="GO" id="GO:0006270">
    <property type="term" value="P:DNA replication initiation"/>
    <property type="evidence" value="ECO:0007669"/>
    <property type="project" value="TreeGrafter"/>
</dbReference>
<evidence type="ECO:0000256" key="5">
    <source>
        <dbReference type="ARBA" id="ARBA00022741"/>
    </source>
</evidence>
<feature type="non-terminal residue" evidence="11">
    <location>
        <position position="329"/>
    </location>
</feature>
<evidence type="ECO:0000256" key="1">
    <source>
        <dbReference type="ARBA" id="ARBA00004123"/>
    </source>
</evidence>
<dbReference type="Pfam" id="PF00004">
    <property type="entry name" value="AAA"/>
    <property type="match status" value="1"/>
</dbReference>
<dbReference type="OrthoDB" id="343623at2759"/>
<evidence type="ECO:0000256" key="9">
    <source>
        <dbReference type="ARBA" id="ARBA00046777"/>
    </source>
</evidence>
<dbReference type="InterPro" id="IPR003593">
    <property type="entry name" value="AAA+_ATPase"/>
</dbReference>
<dbReference type="InParanoid" id="A0A2J7RMH7"/>